<evidence type="ECO:0000313" key="2">
    <source>
        <dbReference type="EMBL" id="MFC3581448.1"/>
    </source>
</evidence>
<dbReference type="InterPro" id="IPR016181">
    <property type="entry name" value="Acyl_CoA_acyltransferase"/>
</dbReference>
<dbReference type="Gene3D" id="3.40.630.30">
    <property type="match status" value="1"/>
</dbReference>
<keyword evidence="3" id="KW-1185">Reference proteome</keyword>
<proteinExistence type="predicted"/>
<sequence length="175" mass="19127">MIETERLILRVPTPADRDALHAMWADPRVMADLGPIKSVADSVATITRHDGYRHEGIGFWVVAQRRDGAVAGFCGLKRGADNTPISGELEAGWMLAVPFWGRGYAYEAMQASLAWGWANKKAQRIVAITAARNGKSQGLMARLGMTRVADGDFEHPLFAPGDPLRATVTFEIPRP</sequence>
<reference evidence="3" key="1">
    <citation type="journal article" date="2019" name="Int. J. Syst. Evol. Microbiol.">
        <title>The Global Catalogue of Microorganisms (GCM) 10K type strain sequencing project: providing services to taxonomists for standard genome sequencing and annotation.</title>
        <authorList>
            <consortium name="The Broad Institute Genomics Platform"/>
            <consortium name="The Broad Institute Genome Sequencing Center for Infectious Disease"/>
            <person name="Wu L."/>
            <person name="Ma J."/>
        </authorList>
    </citation>
    <scope>NUCLEOTIDE SEQUENCE [LARGE SCALE GENOMIC DNA]</scope>
    <source>
        <strain evidence="3">KCTC 42739</strain>
    </source>
</reference>
<dbReference type="EC" id="2.3.-.-" evidence="2"/>
<evidence type="ECO:0000259" key="1">
    <source>
        <dbReference type="PROSITE" id="PS51186"/>
    </source>
</evidence>
<dbReference type="PROSITE" id="PS51186">
    <property type="entry name" value="GNAT"/>
    <property type="match status" value="1"/>
</dbReference>
<dbReference type="PANTHER" id="PTHR43792:SF1">
    <property type="entry name" value="N-ACETYLTRANSFERASE DOMAIN-CONTAINING PROTEIN"/>
    <property type="match status" value="1"/>
</dbReference>
<protein>
    <submittedName>
        <fullName evidence="2">GNAT family N-acetyltransferase</fullName>
        <ecNumber evidence="2">2.3.-.-</ecNumber>
    </submittedName>
</protein>
<gene>
    <name evidence="2" type="ORF">ACFONA_14845</name>
</gene>
<keyword evidence="2" id="KW-0808">Transferase</keyword>
<dbReference type="GO" id="GO:0016746">
    <property type="term" value="F:acyltransferase activity"/>
    <property type="evidence" value="ECO:0007669"/>
    <property type="project" value="UniProtKB-KW"/>
</dbReference>
<keyword evidence="2" id="KW-0012">Acyltransferase</keyword>
<dbReference type="PANTHER" id="PTHR43792">
    <property type="entry name" value="GNAT FAMILY, PUTATIVE (AFU_ORTHOLOGUE AFUA_3G00765)-RELATED-RELATED"/>
    <property type="match status" value="1"/>
</dbReference>
<dbReference type="SUPFAM" id="SSF55729">
    <property type="entry name" value="Acyl-CoA N-acyltransferases (Nat)"/>
    <property type="match status" value="1"/>
</dbReference>
<name>A0ABV7SWS5_9SPHN</name>
<comment type="caution">
    <text evidence="2">The sequence shown here is derived from an EMBL/GenBank/DDBJ whole genome shotgun (WGS) entry which is preliminary data.</text>
</comment>
<dbReference type="Pfam" id="PF13302">
    <property type="entry name" value="Acetyltransf_3"/>
    <property type="match status" value="1"/>
</dbReference>
<dbReference type="InterPro" id="IPR000182">
    <property type="entry name" value="GNAT_dom"/>
</dbReference>
<feature type="domain" description="N-acetyltransferase" evidence="1">
    <location>
        <begin position="7"/>
        <end position="171"/>
    </location>
</feature>
<dbReference type="RefSeq" id="WP_261292696.1">
    <property type="nucleotide sequence ID" value="NZ_JANQBK010000001.1"/>
</dbReference>
<evidence type="ECO:0000313" key="3">
    <source>
        <dbReference type="Proteomes" id="UP001595713"/>
    </source>
</evidence>
<dbReference type="Proteomes" id="UP001595713">
    <property type="component" value="Unassembled WGS sequence"/>
</dbReference>
<accession>A0ABV7SWS5</accession>
<dbReference type="InterPro" id="IPR051531">
    <property type="entry name" value="N-acetyltransferase"/>
</dbReference>
<dbReference type="EMBL" id="JBHRXP010000007">
    <property type="protein sequence ID" value="MFC3581448.1"/>
    <property type="molecule type" value="Genomic_DNA"/>
</dbReference>
<organism evidence="2 3">
    <name type="scientific">Sphingomonas hylomeconis</name>
    <dbReference type="NCBI Taxonomy" id="1395958"/>
    <lineage>
        <taxon>Bacteria</taxon>
        <taxon>Pseudomonadati</taxon>
        <taxon>Pseudomonadota</taxon>
        <taxon>Alphaproteobacteria</taxon>
        <taxon>Sphingomonadales</taxon>
        <taxon>Sphingomonadaceae</taxon>
        <taxon>Sphingomonas</taxon>
    </lineage>
</organism>